<accession>A0A425CFA8</accession>
<comment type="caution">
    <text evidence="5">The sequence shown here is derived from an EMBL/GenBank/DDBJ whole genome shotgun (WGS) entry which is preliminary data.</text>
</comment>
<dbReference type="EMBL" id="QKXF01000146">
    <property type="protein sequence ID" value="RQM15684.1"/>
    <property type="molecule type" value="Genomic_DNA"/>
</dbReference>
<evidence type="ECO:0000313" key="6">
    <source>
        <dbReference type="Proteomes" id="UP000286097"/>
    </source>
</evidence>
<sequence>MRFFKSGRKFSFRFLYHYSKNDIMTWTCMQCKCQIVNESAATCDICNALRVLECPTCKNDIKSVDFFPSFFHNFFLSSTNSFLSFSFIFYYRYGKRFHVNGKTYHPDCFCCNSCKKPLSSRFQVVNGSNYHPECAPKSKVMTKITTTKKEESGGPSVLNNKCKSKTNVKTTGDTTEHDVAHGDGWRCSTCTFFNTNDATSSCAACDAVRIFQCSGCQGEIKYGARTNVNGKVYHPDCFRCTACHEKFTSNKFQVKDGEFYDYECYKQLFHPRRFCMITGRTYCTDIRLELAIRCDVCEDFIPYEPGTQKISFKVRLLVPCATKVDNLLTAQWRSCR</sequence>
<dbReference type="Gene3D" id="2.10.110.10">
    <property type="entry name" value="Cysteine Rich Protein"/>
    <property type="match status" value="2"/>
</dbReference>
<dbReference type="SMART" id="SM00132">
    <property type="entry name" value="LIM"/>
    <property type="match status" value="2"/>
</dbReference>
<keyword evidence="3" id="KW-0440">LIM domain</keyword>
<reference evidence="5 6" key="1">
    <citation type="submission" date="2018-06" db="EMBL/GenBank/DDBJ databases">
        <title>Comparative genomics of downy mildews reveals potential adaptations to biotrophy.</title>
        <authorList>
            <person name="Fletcher K."/>
            <person name="Klosterman S.J."/>
            <person name="Derevnina L."/>
            <person name="Martin F."/>
            <person name="Koike S."/>
            <person name="Reyes Chin-Wo S."/>
            <person name="Mou B."/>
            <person name="Michelmore R."/>
        </authorList>
    </citation>
    <scope>NUCLEOTIDE SEQUENCE [LARGE SCALE GENOMIC DNA]</scope>
    <source>
        <strain evidence="5 6">R13</strain>
    </source>
</reference>
<gene>
    <name evidence="5" type="ORF">DD237_004044</name>
</gene>
<dbReference type="PANTHER" id="PTHR24209:SF7">
    <property type="entry name" value="PROTEIN DA1-RELATED 2"/>
    <property type="match status" value="1"/>
</dbReference>
<evidence type="ECO:0000256" key="1">
    <source>
        <dbReference type="ARBA" id="ARBA00022723"/>
    </source>
</evidence>
<protein>
    <recommendedName>
        <fullName evidence="4">LIM zinc-binding domain-containing protein</fullName>
    </recommendedName>
</protein>
<organism evidence="5 6">
    <name type="scientific">Peronospora effusa</name>
    <dbReference type="NCBI Taxonomy" id="542832"/>
    <lineage>
        <taxon>Eukaryota</taxon>
        <taxon>Sar</taxon>
        <taxon>Stramenopiles</taxon>
        <taxon>Oomycota</taxon>
        <taxon>Peronosporomycetes</taxon>
        <taxon>Peronosporales</taxon>
        <taxon>Peronosporaceae</taxon>
        <taxon>Peronospora</taxon>
    </lineage>
</organism>
<feature type="domain" description="LIM zinc-binding" evidence="4">
    <location>
        <begin position="211"/>
        <end position="271"/>
    </location>
</feature>
<dbReference type="PROSITE" id="PS00478">
    <property type="entry name" value="LIM_DOMAIN_1"/>
    <property type="match status" value="1"/>
</dbReference>
<evidence type="ECO:0000313" key="5">
    <source>
        <dbReference type="EMBL" id="RQM15684.1"/>
    </source>
</evidence>
<dbReference type="GO" id="GO:0046872">
    <property type="term" value="F:metal ion binding"/>
    <property type="evidence" value="ECO:0007669"/>
    <property type="project" value="UniProtKB-KW"/>
</dbReference>
<keyword evidence="2 3" id="KW-0862">Zinc</keyword>
<dbReference type="InterPro" id="IPR045218">
    <property type="entry name" value="DA1-like"/>
</dbReference>
<dbReference type="PANTHER" id="PTHR24209">
    <property type="entry name" value="PROTEIN DA1-RELATED 2"/>
    <property type="match status" value="1"/>
</dbReference>
<feature type="domain" description="LIM zinc-binding" evidence="4">
    <location>
        <begin position="52"/>
        <end position="146"/>
    </location>
</feature>
<dbReference type="PROSITE" id="PS50023">
    <property type="entry name" value="LIM_DOMAIN_2"/>
    <property type="match status" value="2"/>
</dbReference>
<name>A0A425CFA8_9STRA</name>
<proteinExistence type="predicted"/>
<dbReference type="CDD" id="cd09396">
    <property type="entry name" value="LIM_DA1"/>
    <property type="match status" value="1"/>
</dbReference>
<dbReference type="InterPro" id="IPR001781">
    <property type="entry name" value="Znf_LIM"/>
</dbReference>
<evidence type="ECO:0000256" key="2">
    <source>
        <dbReference type="ARBA" id="ARBA00022833"/>
    </source>
</evidence>
<dbReference type="Proteomes" id="UP000286097">
    <property type="component" value="Unassembled WGS sequence"/>
</dbReference>
<dbReference type="VEuPathDB" id="FungiDB:DD237_004044"/>
<dbReference type="AlphaFoldDB" id="A0A425CFA8"/>
<evidence type="ECO:0000259" key="4">
    <source>
        <dbReference type="PROSITE" id="PS50023"/>
    </source>
</evidence>
<dbReference type="Pfam" id="PF00412">
    <property type="entry name" value="LIM"/>
    <property type="match status" value="2"/>
</dbReference>
<evidence type="ECO:0000256" key="3">
    <source>
        <dbReference type="PROSITE-ProRule" id="PRU00125"/>
    </source>
</evidence>
<keyword evidence="1 3" id="KW-0479">Metal-binding</keyword>